<feature type="non-terminal residue" evidence="1">
    <location>
        <position position="1"/>
    </location>
</feature>
<proteinExistence type="predicted"/>
<gene>
    <name evidence="1" type="ORF">RFULGI_LOCUS19901</name>
</gene>
<evidence type="ECO:0000313" key="1">
    <source>
        <dbReference type="EMBL" id="CAG8824264.1"/>
    </source>
</evidence>
<name>A0A9N9KDC1_9GLOM</name>
<reference evidence="1" key="1">
    <citation type="submission" date="2021-06" db="EMBL/GenBank/DDBJ databases">
        <authorList>
            <person name="Kallberg Y."/>
            <person name="Tangrot J."/>
            <person name="Rosling A."/>
        </authorList>
    </citation>
    <scope>NUCLEOTIDE SEQUENCE</scope>
    <source>
        <strain evidence="1">IN212</strain>
    </source>
</reference>
<dbReference type="OrthoDB" id="30826at2759"/>
<dbReference type="SUPFAM" id="SSF53300">
    <property type="entry name" value="vWA-like"/>
    <property type="match status" value="1"/>
</dbReference>
<evidence type="ECO:0000313" key="2">
    <source>
        <dbReference type="Proteomes" id="UP000789396"/>
    </source>
</evidence>
<feature type="non-terminal residue" evidence="1">
    <location>
        <position position="76"/>
    </location>
</feature>
<accession>A0A9N9KDC1</accession>
<dbReference type="Gene3D" id="3.40.50.410">
    <property type="entry name" value="von Willebrand factor, type A domain"/>
    <property type="match status" value="1"/>
</dbReference>
<dbReference type="EMBL" id="CAJVPZ010105158">
    <property type="protein sequence ID" value="CAG8824264.1"/>
    <property type="molecule type" value="Genomic_DNA"/>
</dbReference>
<dbReference type="InterPro" id="IPR036465">
    <property type="entry name" value="vWFA_dom_sf"/>
</dbReference>
<protein>
    <submittedName>
        <fullName evidence="1">3559_t:CDS:1</fullName>
    </submittedName>
</protein>
<sequence length="76" mass="8494">FDALIIALGMIDLHCKKLKFKKKIYILTDGESPINSSDLDAVLHQINESNVELNILGIGFDDPEAGFFEENKSEVK</sequence>
<dbReference type="Proteomes" id="UP000789396">
    <property type="component" value="Unassembled WGS sequence"/>
</dbReference>
<comment type="caution">
    <text evidence="1">The sequence shown here is derived from an EMBL/GenBank/DDBJ whole genome shotgun (WGS) entry which is preliminary data.</text>
</comment>
<keyword evidence="2" id="KW-1185">Reference proteome</keyword>
<organism evidence="1 2">
    <name type="scientific">Racocetra fulgida</name>
    <dbReference type="NCBI Taxonomy" id="60492"/>
    <lineage>
        <taxon>Eukaryota</taxon>
        <taxon>Fungi</taxon>
        <taxon>Fungi incertae sedis</taxon>
        <taxon>Mucoromycota</taxon>
        <taxon>Glomeromycotina</taxon>
        <taxon>Glomeromycetes</taxon>
        <taxon>Diversisporales</taxon>
        <taxon>Gigasporaceae</taxon>
        <taxon>Racocetra</taxon>
    </lineage>
</organism>
<dbReference type="AlphaFoldDB" id="A0A9N9KDC1"/>